<dbReference type="InterPro" id="IPR045155">
    <property type="entry name" value="Beta-lactam_cat"/>
</dbReference>
<keyword evidence="3" id="KW-1185">Reference proteome</keyword>
<dbReference type="OrthoDB" id="9775096at2"/>
<evidence type="ECO:0000259" key="1">
    <source>
        <dbReference type="Pfam" id="PF13354"/>
    </source>
</evidence>
<dbReference type="PANTHER" id="PTHR35333">
    <property type="entry name" value="BETA-LACTAMASE"/>
    <property type="match status" value="1"/>
</dbReference>
<dbReference type="RefSeq" id="WP_090869137.1">
    <property type="nucleotide sequence ID" value="NZ_FOHE01000007.1"/>
</dbReference>
<evidence type="ECO:0000313" key="3">
    <source>
        <dbReference type="Proteomes" id="UP000198618"/>
    </source>
</evidence>
<accession>A0A1I0CTE8</accession>
<organism evidence="2 3">
    <name type="scientific">Oceanobacillus limi</name>
    <dbReference type="NCBI Taxonomy" id="930131"/>
    <lineage>
        <taxon>Bacteria</taxon>
        <taxon>Bacillati</taxon>
        <taxon>Bacillota</taxon>
        <taxon>Bacilli</taxon>
        <taxon>Bacillales</taxon>
        <taxon>Bacillaceae</taxon>
        <taxon>Oceanobacillus</taxon>
    </lineage>
</organism>
<dbReference type="InterPro" id="IPR000871">
    <property type="entry name" value="Beta-lactam_class-A"/>
</dbReference>
<name>A0A1I0CTE8_9BACI</name>
<dbReference type="GO" id="GO:0046677">
    <property type="term" value="P:response to antibiotic"/>
    <property type="evidence" value="ECO:0007669"/>
    <property type="project" value="InterPro"/>
</dbReference>
<evidence type="ECO:0000313" key="2">
    <source>
        <dbReference type="EMBL" id="SET22817.1"/>
    </source>
</evidence>
<dbReference type="Gene3D" id="3.40.710.10">
    <property type="entry name" value="DD-peptidase/beta-lactamase superfamily"/>
    <property type="match status" value="1"/>
</dbReference>
<dbReference type="Proteomes" id="UP000198618">
    <property type="component" value="Unassembled WGS sequence"/>
</dbReference>
<proteinExistence type="predicted"/>
<protein>
    <submittedName>
        <fullName evidence="2">Beta-lactamase class A</fullName>
    </submittedName>
</protein>
<sequence length="315" mass="35668">MKKLVVCIFSITIFSLFTVHSEISAEELNTTEEMIAFIEEQPGTMSFYYENINTGYKMYYNPEKVYGAASTVKMPMALYVMEQAAKGNVDLNEVKAYEGRHYSGGTGIIQYEDVGSEYTIKEIVENAMIHSDNVAYIMLLDRFGRGNLIDFMHELGGKYAYPDMQNVTTAKDMGMYSKALYEFSNEEELGAELVEILKNTEFNDAIPAGVPDLEVAHKIGYITNQLLFNDVGIVYDEDPYVLAVTTKGIPFDDQRETVAELTSIIHEEHEKVVMENFLDNIFNTLTGEGEEEGITDWYPIVKSFSNFGRITPLLF</sequence>
<dbReference type="SUPFAM" id="SSF56601">
    <property type="entry name" value="beta-lactamase/transpeptidase-like"/>
    <property type="match status" value="1"/>
</dbReference>
<feature type="domain" description="Beta-lactamase class A catalytic" evidence="1">
    <location>
        <begin position="46"/>
        <end position="246"/>
    </location>
</feature>
<dbReference type="GO" id="GO:0030655">
    <property type="term" value="P:beta-lactam antibiotic catabolic process"/>
    <property type="evidence" value="ECO:0007669"/>
    <property type="project" value="InterPro"/>
</dbReference>
<dbReference type="STRING" id="930131.SAMN05216389_10764"/>
<dbReference type="EMBL" id="FOHE01000007">
    <property type="protein sequence ID" value="SET22817.1"/>
    <property type="molecule type" value="Genomic_DNA"/>
</dbReference>
<gene>
    <name evidence="2" type="ORF">SAMN05216389_10764</name>
</gene>
<dbReference type="AlphaFoldDB" id="A0A1I0CTE8"/>
<dbReference type="GO" id="GO:0008800">
    <property type="term" value="F:beta-lactamase activity"/>
    <property type="evidence" value="ECO:0007669"/>
    <property type="project" value="InterPro"/>
</dbReference>
<dbReference type="PANTHER" id="PTHR35333:SF3">
    <property type="entry name" value="BETA-LACTAMASE-TYPE TRANSPEPTIDASE FOLD CONTAINING PROTEIN"/>
    <property type="match status" value="1"/>
</dbReference>
<reference evidence="2 3" key="1">
    <citation type="submission" date="2016-10" db="EMBL/GenBank/DDBJ databases">
        <authorList>
            <person name="de Groot N.N."/>
        </authorList>
    </citation>
    <scope>NUCLEOTIDE SEQUENCE [LARGE SCALE GENOMIC DNA]</scope>
    <source>
        <strain evidence="2 3">IBRC-M 10780</strain>
    </source>
</reference>
<dbReference type="Pfam" id="PF13354">
    <property type="entry name" value="Beta-lactamase2"/>
    <property type="match status" value="1"/>
</dbReference>
<dbReference type="InterPro" id="IPR012338">
    <property type="entry name" value="Beta-lactam/transpept-like"/>
</dbReference>